<dbReference type="Proteomes" id="UP001377573">
    <property type="component" value="Chromosome"/>
</dbReference>
<dbReference type="InterPro" id="IPR003439">
    <property type="entry name" value="ABC_transporter-like_ATP-bd"/>
</dbReference>
<gene>
    <name evidence="6" type="ORF">V8Z62_04145</name>
</gene>
<dbReference type="InterPro" id="IPR015856">
    <property type="entry name" value="ABC_transpr_CbiO/EcfA_su"/>
</dbReference>
<evidence type="ECO:0000256" key="3">
    <source>
        <dbReference type="ARBA" id="ARBA00022741"/>
    </source>
</evidence>
<evidence type="ECO:0000256" key="1">
    <source>
        <dbReference type="ARBA" id="ARBA00005417"/>
    </source>
</evidence>
<evidence type="ECO:0000256" key="4">
    <source>
        <dbReference type="ARBA" id="ARBA00022840"/>
    </source>
</evidence>
<keyword evidence="7" id="KW-1185">Reference proteome</keyword>
<evidence type="ECO:0000313" key="6">
    <source>
        <dbReference type="EMBL" id="WWS85420.1"/>
    </source>
</evidence>
<dbReference type="InterPro" id="IPR050095">
    <property type="entry name" value="ECF_ABC_transporter_ATP-bd"/>
</dbReference>
<keyword evidence="2" id="KW-0813">Transport</keyword>
<dbReference type="CDD" id="cd03225">
    <property type="entry name" value="ABC_cobalt_CbiO_domain1"/>
    <property type="match status" value="2"/>
</dbReference>
<dbReference type="InterPro" id="IPR027417">
    <property type="entry name" value="P-loop_NTPase"/>
</dbReference>
<dbReference type="Gene3D" id="3.40.50.300">
    <property type="entry name" value="P-loop containing nucleotide triphosphate hydrolases"/>
    <property type="match status" value="2"/>
</dbReference>
<evidence type="ECO:0000256" key="2">
    <source>
        <dbReference type="ARBA" id="ARBA00022448"/>
    </source>
</evidence>
<accession>A0ABZ2HTG1</accession>
<dbReference type="SUPFAM" id="SSF52540">
    <property type="entry name" value="P-loop containing nucleoside triphosphate hydrolases"/>
    <property type="match status" value="2"/>
</dbReference>
<organism evidence="6 7">
    <name type="scientific">Microbacterium paraoxydans</name>
    <dbReference type="NCBI Taxonomy" id="199592"/>
    <lineage>
        <taxon>Bacteria</taxon>
        <taxon>Bacillati</taxon>
        <taxon>Actinomycetota</taxon>
        <taxon>Actinomycetes</taxon>
        <taxon>Micrococcales</taxon>
        <taxon>Microbacteriaceae</taxon>
        <taxon>Microbacterium</taxon>
    </lineage>
</organism>
<dbReference type="Pfam" id="PF00005">
    <property type="entry name" value="ABC_tran"/>
    <property type="match status" value="2"/>
</dbReference>
<evidence type="ECO:0000259" key="5">
    <source>
        <dbReference type="PROSITE" id="PS50893"/>
    </source>
</evidence>
<dbReference type="InterPro" id="IPR017871">
    <property type="entry name" value="ABC_transporter-like_CS"/>
</dbReference>
<dbReference type="PANTHER" id="PTHR43553:SF24">
    <property type="entry name" value="ENERGY-COUPLING FACTOR TRANSPORTER ATP-BINDING PROTEIN ECFA1"/>
    <property type="match status" value="1"/>
</dbReference>
<dbReference type="RefSeq" id="WP_338566832.1">
    <property type="nucleotide sequence ID" value="NZ_CP146240.1"/>
</dbReference>
<dbReference type="PROSITE" id="PS00211">
    <property type="entry name" value="ABC_TRANSPORTER_1"/>
    <property type="match status" value="2"/>
</dbReference>
<proteinExistence type="inferred from homology"/>
<feature type="domain" description="ABC transporter" evidence="5">
    <location>
        <begin position="10"/>
        <end position="245"/>
    </location>
</feature>
<protein>
    <submittedName>
        <fullName evidence="6">ABC transporter ATP-binding protein</fullName>
    </submittedName>
</protein>
<reference evidence="6 7" key="1">
    <citation type="submission" date="2024-02" db="EMBL/GenBank/DDBJ databases">
        <authorList>
            <person name="Alasadi S."/>
            <person name="Hussein S.A."/>
        </authorList>
    </citation>
    <scope>NUCLEOTIDE SEQUENCE [LARGE SCALE GENOMIC DNA]</scope>
    <source>
        <strain evidence="6 7">GJ_SRA_44_2022</strain>
    </source>
</reference>
<dbReference type="PROSITE" id="PS50893">
    <property type="entry name" value="ABC_TRANSPORTER_2"/>
    <property type="match status" value="2"/>
</dbReference>
<feature type="domain" description="ABC transporter" evidence="5">
    <location>
        <begin position="267"/>
        <end position="483"/>
    </location>
</feature>
<dbReference type="InterPro" id="IPR003593">
    <property type="entry name" value="AAA+_ATPase"/>
</dbReference>
<keyword evidence="4 6" id="KW-0067">ATP-binding</keyword>
<dbReference type="SMART" id="SM00382">
    <property type="entry name" value="AAA"/>
    <property type="match status" value="2"/>
</dbReference>
<dbReference type="EMBL" id="CP146240">
    <property type="protein sequence ID" value="WWS85420.1"/>
    <property type="molecule type" value="Genomic_DNA"/>
</dbReference>
<comment type="similarity">
    <text evidence="1">Belongs to the ABC transporter superfamily.</text>
</comment>
<keyword evidence="3" id="KW-0547">Nucleotide-binding</keyword>
<dbReference type="GO" id="GO:0005524">
    <property type="term" value="F:ATP binding"/>
    <property type="evidence" value="ECO:0007669"/>
    <property type="project" value="UniProtKB-KW"/>
</dbReference>
<name>A0ABZ2HTG1_9MICO</name>
<sequence>MAAQVAPAVVEARGWGWRHASRRAWALRDVSFRIEPGERVLVLGASGAGKSTLLHGLAGVLGGEEEGESAGELLVDDAPAVATRGRAGLVLQDPDSQVILARAGDDVAFGCENLGVPRAEIWPRVEAALAAVGLDVPLDHPTKALSGGQKQRLALAGMLAMRPGLVLLDEPTANLDPDGVREVREAVERMLAAHPATLMVVEHRLEVWLPLLTRVIVLGAGGVVADGPPAAVLGAQGERLAADGVWVPGRPPAEPPAPRTVPGEVLLSARALAVARVKGRPVARGIDLDVRAGEALAITGPNGAGKSTLGLTLAGLLPPAEGAVTATPVLAQGADPAPIRWASRDLLTRIGMVFQEPEHQLLATTVRDELAIGPRALGVPEDEVEARVDELLARLRLSALGAANPYTLSGGEKRRLTVAAAIATRPRVLILDEPTFGQDARTWAELVAMLATLRDEGSAIVTVTHDLDVARALHATRFALGAPA</sequence>
<dbReference type="PANTHER" id="PTHR43553">
    <property type="entry name" value="HEAVY METAL TRANSPORTER"/>
    <property type="match status" value="1"/>
</dbReference>
<evidence type="ECO:0000313" key="7">
    <source>
        <dbReference type="Proteomes" id="UP001377573"/>
    </source>
</evidence>